<dbReference type="PANTHER" id="PTHR24260:SF136">
    <property type="entry name" value="GH08193P-RELATED"/>
    <property type="match status" value="1"/>
</dbReference>
<comment type="function">
    <text evidence="5">Fibrinolytic activity; shows preferential cleavage of Arg-Gly bonds in all three fibrinogen chains. Contact with the caterpillars causes severe bleeding, due the anticoagulant effect of the protein.</text>
</comment>
<reference evidence="11" key="1">
    <citation type="submission" date="2025-08" db="UniProtKB">
        <authorList>
            <consortium name="RefSeq"/>
        </authorList>
    </citation>
    <scope>IDENTIFICATION</scope>
    <source>
        <tissue evidence="11">Silk gland</tissue>
    </source>
</reference>
<organism evidence="10 11">
    <name type="scientific">Bombyx mandarina</name>
    <name type="common">Wild silk moth</name>
    <name type="synonym">Wild silkworm</name>
    <dbReference type="NCBI Taxonomy" id="7092"/>
    <lineage>
        <taxon>Eukaryota</taxon>
        <taxon>Metazoa</taxon>
        <taxon>Ecdysozoa</taxon>
        <taxon>Arthropoda</taxon>
        <taxon>Hexapoda</taxon>
        <taxon>Insecta</taxon>
        <taxon>Pterygota</taxon>
        <taxon>Neoptera</taxon>
        <taxon>Endopterygota</taxon>
        <taxon>Lepidoptera</taxon>
        <taxon>Glossata</taxon>
        <taxon>Ditrysia</taxon>
        <taxon>Bombycoidea</taxon>
        <taxon>Bombycidae</taxon>
        <taxon>Bombycinae</taxon>
        <taxon>Bombyx</taxon>
    </lineage>
</organism>
<dbReference type="OrthoDB" id="5565075at2759"/>
<keyword evidence="7" id="KW-0720">Serine protease</keyword>
<dbReference type="FunFam" id="2.40.10.10:FF:000068">
    <property type="entry name" value="transmembrane protease serine 2"/>
    <property type="match status" value="1"/>
</dbReference>
<keyword evidence="7" id="KW-0645">Protease</keyword>
<name>A0A6J2K825_BOMMA</name>
<sequence>MRSLVFFILCFVTYTSSESSANEEFVGWLEKVGIKTAAKIKQAEQHQIFMQRIVGGAIAPINYHPYLAGLLIDINELQSPAACGGSILTPASILTAAHCWFDGRNRAVRFTVVLGTPFLFHGGLRIQASSIAVHHQYDFRTFANDIAMLYLPRRIIFNHAVQPIPLATDSLLSTDKAGMWAVAAGYGRYSDVINPTTNTMARNVFLQTISLETCRGYYGNVVLDSNICTSGVGGVGICRGDSGGPLTINHQGKEWLIGVSSFVARDGCELGFPSVFASVPSFRAWIQHHMIF</sequence>
<dbReference type="InterPro" id="IPR033116">
    <property type="entry name" value="TRYPSIN_SER"/>
</dbReference>
<comment type="subcellular location">
    <subcellularLocation>
        <location evidence="1">Secreted</location>
        <location evidence="1">Extracellular space</location>
    </subcellularLocation>
</comment>
<evidence type="ECO:0000313" key="11">
    <source>
        <dbReference type="RefSeq" id="XP_028037743.1"/>
    </source>
</evidence>
<protein>
    <submittedName>
        <fullName evidence="11">Brachyurin-like</fullName>
    </submittedName>
</protein>
<dbReference type="RefSeq" id="XP_028037743.1">
    <property type="nucleotide sequence ID" value="XM_028181942.1"/>
</dbReference>
<proteinExistence type="predicted"/>
<dbReference type="PRINTS" id="PR00722">
    <property type="entry name" value="CHYMOTRYPSIN"/>
</dbReference>
<evidence type="ECO:0000256" key="3">
    <source>
        <dbReference type="ARBA" id="ARBA00023157"/>
    </source>
</evidence>
<feature type="signal peptide" evidence="8">
    <location>
        <begin position="1"/>
        <end position="17"/>
    </location>
</feature>
<keyword evidence="7" id="KW-0378">Hydrolase</keyword>
<evidence type="ECO:0000256" key="8">
    <source>
        <dbReference type="SAM" id="SignalP"/>
    </source>
</evidence>
<dbReference type="GO" id="GO:0005576">
    <property type="term" value="C:extracellular region"/>
    <property type="evidence" value="ECO:0007669"/>
    <property type="project" value="UniProtKB-SubCell"/>
</dbReference>
<keyword evidence="3" id="KW-1015">Disulfide bond</keyword>
<dbReference type="InterPro" id="IPR009003">
    <property type="entry name" value="Peptidase_S1_PA"/>
</dbReference>
<keyword evidence="2" id="KW-0800">Toxin</keyword>
<dbReference type="Pfam" id="PF00089">
    <property type="entry name" value="Trypsin"/>
    <property type="match status" value="1"/>
</dbReference>
<dbReference type="CDD" id="cd00190">
    <property type="entry name" value="Tryp_SPc"/>
    <property type="match status" value="1"/>
</dbReference>
<dbReference type="InterPro" id="IPR051333">
    <property type="entry name" value="CLIP_Serine_Protease"/>
</dbReference>
<dbReference type="GO" id="GO:0090729">
    <property type="term" value="F:toxin activity"/>
    <property type="evidence" value="ECO:0007669"/>
    <property type="project" value="UniProtKB-KW"/>
</dbReference>
<dbReference type="AlphaFoldDB" id="A0A6J2K825"/>
<evidence type="ECO:0000256" key="6">
    <source>
        <dbReference type="ARBA" id="ARBA00084094"/>
    </source>
</evidence>
<evidence type="ECO:0000256" key="1">
    <source>
        <dbReference type="ARBA" id="ARBA00004239"/>
    </source>
</evidence>
<evidence type="ECO:0000256" key="4">
    <source>
        <dbReference type="ARBA" id="ARBA00023240"/>
    </source>
</evidence>
<keyword evidence="10" id="KW-1185">Reference proteome</keyword>
<evidence type="ECO:0000256" key="5">
    <source>
        <dbReference type="ARBA" id="ARBA00055534"/>
    </source>
</evidence>
<dbReference type="KEGG" id="bman:114248643"/>
<feature type="chain" id="PRO_5026993835" evidence="8">
    <location>
        <begin position="18"/>
        <end position="292"/>
    </location>
</feature>
<keyword evidence="4" id="KW-1199">Hemostasis impairing toxin</keyword>
<dbReference type="Gene3D" id="2.40.10.10">
    <property type="entry name" value="Trypsin-like serine proteases"/>
    <property type="match status" value="1"/>
</dbReference>
<dbReference type="PROSITE" id="PS00134">
    <property type="entry name" value="TRYPSIN_HIS"/>
    <property type="match status" value="1"/>
</dbReference>
<dbReference type="GO" id="GO:0004252">
    <property type="term" value="F:serine-type endopeptidase activity"/>
    <property type="evidence" value="ECO:0007669"/>
    <property type="project" value="InterPro"/>
</dbReference>
<gene>
    <name evidence="11" type="primary">LOC114248643</name>
</gene>
<dbReference type="InterPro" id="IPR018114">
    <property type="entry name" value="TRYPSIN_HIS"/>
</dbReference>
<dbReference type="InterPro" id="IPR001314">
    <property type="entry name" value="Peptidase_S1A"/>
</dbReference>
<dbReference type="PROSITE" id="PS00135">
    <property type="entry name" value="TRYPSIN_SER"/>
    <property type="match status" value="1"/>
</dbReference>
<dbReference type="Proteomes" id="UP000504629">
    <property type="component" value="Unplaced"/>
</dbReference>
<keyword evidence="6" id="KW-1205">Fibrinolytic toxin</keyword>
<dbReference type="GO" id="GO:0006508">
    <property type="term" value="P:proteolysis"/>
    <property type="evidence" value="ECO:0007669"/>
    <property type="project" value="UniProtKB-KW"/>
</dbReference>
<dbReference type="SUPFAM" id="SSF50494">
    <property type="entry name" value="Trypsin-like serine proteases"/>
    <property type="match status" value="1"/>
</dbReference>
<evidence type="ECO:0000313" key="10">
    <source>
        <dbReference type="Proteomes" id="UP000504629"/>
    </source>
</evidence>
<evidence type="ECO:0000259" key="9">
    <source>
        <dbReference type="PROSITE" id="PS50240"/>
    </source>
</evidence>
<dbReference type="InterPro" id="IPR043504">
    <property type="entry name" value="Peptidase_S1_PA_chymotrypsin"/>
</dbReference>
<dbReference type="GeneID" id="114248643"/>
<accession>A0A6J2K825</accession>
<dbReference type="SMART" id="SM00020">
    <property type="entry name" value="Tryp_SPc"/>
    <property type="match status" value="1"/>
</dbReference>
<dbReference type="PROSITE" id="PS50240">
    <property type="entry name" value="TRYPSIN_DOM"/>
    <property type="match status" value="1"/>
</dbReference>
<dbReference type="PANTHER" id="PTHR24260">
    <property type="match status" value="1"/>
</dbReference>
<feature type="domain" description="Peptidase S1" evidence="9">
    <location>
        <begin position="53"/>
        <end position="291"/>
    </location>
</feature>
<dbReference type="InterPro" id="IPR001254">
    <property type="entry name" value="Trypsin_dom"/>
</dbReference>
<evidence type="ECO:0000256" key="7">
    <source>
        <dbReference type="RuleBase" id="RU363034"/>
    </source>
</evidence>
<evidence type="ECO:0000256" key="2">
    <source>
        <dbReference type="ARBA" id="ARBA00022656"/>
    </source>
</evidence>
<keyword evidence="8" id="KW-0732">Signal</keyword>